<keyword evidence="10 12" id="KW-0238">DNA-binding</keyword>
<dbReference type="FunFam" id="3.90.980.10:FF:000001">
    <property type="entry name" value="DNA primase"/>
    <property type="match status" value="1"/>
</dbReference>
<dbReference type="SUPFAM" id="SSF56731">
    <property type="entry name" value="DNA primase core"/>
    <property type="match status" value="1"/>
</dbReference>
<dbReference type="GO" id="GO:0000428">
    <property type="term" value="C:DNA-directed RNA polymerase complex"/>
    <property type="evidence" value="ECO:0007669"/>
    <property type="project" value="UniProtKB-KW"/>
</dbReference>
<dbReference type="Pfam" id="PF10410">
    <property type="entry name" value="DnaB_bind"/>
    <property type="match status" value="1"/>
</dbReference>
<dbReference type="EC" id="2.7.7.101" evidence="12"/>
<dbReference type="InterPro" id="IPR019475">
    <property type="entry name" value="DNA_primase_DnaB-bd"/>
</dbReference>
<keyword evidence="3 12" id="KW-0808">Transferase</keyword>
<dbReference type="Pfam" id="PF08275">
    <property type="entry name" value="DNAG_N"/>
    <property type="match status" value="1"/>
</dbReference>
<evidence type="ECO:0000256" key="4">
    <source>
        <dbReference type="ARBA" id="ARBA00022695"/>
    </source>
</evidence>
<comment type="similarity">
    <text evidence="12 13">Belongs to the DnaG primase family.</text>
</comment>
<evidence type="ECO:0000256" key="12">
    <source>
        <dbReference type="HAMAP-Rule" id="MF_00974"/>
    </source>
</evidence>
<dbReference type="InterPro" id="IPR030846">
    <property type="entry name" value="DnaG_bac"/>
</dbReference>
<dbReference type="InterPro" id="IPR037068">
    <property type="entry name" value="DNA_primase_core_N_sf"/>
</dbReference>
<sequence length="585" mass="67392">MNDQTDEIKEKIDIVEYVGQFVKLTKAGRNFKGLCPFHQEKTSSFVVSPDRQIWHCFGTCGVGGDVISFLMKWENLTFYEALKELAEKTGVKLENGNFDDTKWDQKEKLYAINRATLKYYQYLLAKTSYGAAAREYLRARKLNDKIINTFELGYAPSSWDSLSKYLQKKSFSLQDIAASGLIILKNQTHGYDRFRNRIMFPLRDARENVVGFSGRLLKEDARAAKYVNTPETDVYHKRDHLFGINKTKESIRKLDNVIVVEGEFDLITPYQYGVENIVAIKGAALTEGQLNIIKRYTKRLTLALDTDAAGVEAMKRGITLAEKMDFEIHIVEFSKGKDPDEAIRADKVQFLKDVKKARPIYDFLIDSAKKKYPEDTSFHKKQIGNEVAPFIKMISNPIVRSHYIRSLAGILNVQEESVERLLRKQEFHAKTNYASKKKETTSISRSELVQKYLLSFLLQHKKLADIFSSENMVLEKEFFKIPSYASIFEKLKEYISDIKEEFDYTKFVGLLPAQTQSVADELFLFASDLPEMDDRSFYKLGFELGIDELKKSMQTMLKESDTPDDAKLSALSEKLKHMEKTYRSL</sequence>
<comment type="catalytic activity">
    <reaction evidence="12">
        <text>ssDNA + n NTP = ssDNA/pppN(pN)n-1 hybrid + (n-1) diphosphate.</text>
        <dbReference type="EC" id="2.7.7.101"/>
    </reaction>
</comment>
<evidence type="ECO:0000256" key="5">
    <source>
        <dbReference type="ARBA" id="ARBA00022705"/>
    </source>
</evidence>
<keyword evidence="2 12" id="KW-0639">Primosome</keyword>
<keyword evidence="1 12" id="KW-0240">DNA-directed RNA polymerase</keyword>
<evidence type="ECO:0000256" key="8">
    <source>
        <dbReference type="ARBA" id="ARBA00022833"/>
    </source>
</evidence>
<gene>
    <name evidence="12" type="primary">dnaG</name>
    <name evidence="16" type="ORF">COY16_00355</name>
</gene>
<dbReference type="PANTHER" id="PTHR30313">
    <property type="entry name" value="DNA PRIMASE"/>
    <property type="match status" value="1"/>
</dbReference>
<comment type="subunit">
    <text evidence="12">Monomer. Interacts with DnaB.</text>
</comment>
<dbReference type="GO" id="GO:0006269">
    <property type="term" value="P:DNA replication, synthesis of primer"/>
    <property type="evidence" value="ECO:0007669"/>
    <property type="project" value="UniProtKB-UniRule"/>
</dbReference>
<proteinExistence type="inferred from homology"/>
<dbReference type="CDD" id="cd03364">
    <property type="entry name" value="TOPRIM_DnaG_primases"/>
    <property type="match status" value="1"/>
</dbReference>
<keyword evidence="11 12" id="KW-0804">Transcription</keyword>
<feature type="domain" description="Toprim" evidence="15">
    <location>
        <begin position="255"/>
        <end position="336"/>
    </location>
</feature>
<evidence type="ECO:0000256" key="9">
    <source>
        <dbReference type="ARBA" id="ARBA00022842"/>
    </source>
</evidence>
<dbReference type="FunFam" id="3.90.580.10:FF:000001">
    <property type="entry name" value="DNA primase"/>
    <property type="match status" value="1"/>
</dbReference>
<dbReference type="Gene3D" id="3.90.980.10">
    <property type="entry name" value="DNA primase, catalytic core, N-terminal domain"/>
    <property type="match status" value="1"/>
</dbReference>
<evidence type="ECO:0000256" key="11">
    <source>
        <dbReference type="ARBA" id="ARBA00023163"/>
    </source>
</evidence>
<dbReference type="Pfam" id="PF13155">
    <property type="entry name" value="Toprim_2"/>
    <property type="match status" value="1"/>
</dbReference>
<dbReference type="Proteomes" id="UP000228503">
    <property type="component" value="Unassembled WGS sequence"/>
</dbReference>
<dbReference type="AlphaFoldDB" id="A0A2M7U1P0"/>
<protein>
    <recommendedName>
        <fullName evidence="12 13">DNA primase</fullName>
        <ecNumber evidence="12">2.7.7.101</ecNumber>
    </recommendedName>
</protein>
<dbReference type="HAMAP" id="MF_00974">
    <property type="entry name" value="DNA_primase_DnaG"/>
    <property type="match status" value="1"/>
</dbReference>
<dbReference type="Pfam" id="PF01807">
    <property type="entry name" value="Zn_ribbon_DnaG"/>
    <property type="match status" value="1"/>
</dbReference>
<comment type="cofactor">
    <cofactor evidence="13 14">
        <name>Zn(2+)</name>
        <dbReference type="ChEBI" id="CHEBI:29105"/>
    </cofactor>
    <text evidence="13 14">Binds 1 zinc ion per monomer.</text>
</comment>
<evidence type="ECO:0000259" key="15">
    <source>
        <dbReference type="PROSITE" id="PS50880"/>
    </source>
</evidence>
<evidence type="ECO:0000256" key="10">
    <source>
        <dbReference type="ARBA" id="ARBA00023125"/>
    </source>
</evidence>
<dbReference type="InterPro" id="IPR006295">
    <property type="entry name" value="DNA_primase_DnaG"/>
</dbReference>
<dbReference type="GO" id="GO:0005737">
    <property type="term" value="C:cytoplasm"/>
    <property type="evidence" value="ECO:0007669"/>
    <property type="project" value="TreeGrafter"/>
</dbReference>
<evidence type="ECO:0000256" key="14">
    <source>
        <dbReference type="PIRSR" id="PIRSR002811-1"/>
    </source>
</evidence>
<comment type="function">
    <text evidence="12 13">RNA polymerase that catalyzes the synthesis of short RNA molecules used as primers for DNA polymerase during DNA replication.</text>
</comment>
<evidence type="ECO:0000313" key="16">
    <source>
        <dbReference type="EMBL" id="PIZ64006.1"/>
    </source>
</evidence>
<dbReference type="PIRSF" id="PIRSF002811">
    <property type="entry name" value="DnaG"/>
    <property type="match status" value="1"/>
</dbReference>
<dbReference type="SUPFAM" id="SSF57783">
    <property type="entry name" value="Zinc beta-ribbon"/>
    <property type="match status" value="1"/>
</dbReference>
<organism evidence="16 17">
    <name type="scientific">Candidatus Roizmanbacteria bacterium CG_4_10_14_0_2_um_filter_39_13</name>
    <dbReference type="NCBI Taxonomy" id="1974825"/>
    <lineage>
        <taxon>Bacteria</taxon>
        <taxon>Candidatus Roizmaniibacteriota</taxon>
    </lineage>
</organism>
<dbReference type="InterPro" id="IPR036977">
    <property type="entry name" value="DNA_primase_Znf_CHC2"/>
</dbReference>
<dbReference type="NCBIfam" id="TIGR01391">
    <property type="entry name" value="dnaG"/>
    <property type="match status" value="1"/>
</dbReference>
<reference evidence="17" key="1">
    <citation type="submission" date="2017-09" db="EMBL/GenBank/DDBJ databases">
        <title>Depth-based differentiation of microbial function through sediment-hosted aquifers and enrichment of novel symbionts in the deep terrestrial subsurface.</title>
        <authorList>
            <person name="Probst A.J."/>
            <person name="Ladd B."/>
            <person name="Jarett J.K."/>
            <person name="Geller-Mcgrath D.E."/>
            <person name="Sieber C.M.K."/>
            <person name="Emerson J.B."/>
            <person name="Anantharaman K."/>
            <person name="Thomas B.C."/>
            <person name="Malmstrom R."/>
            <person name="Stieglmeier M."/>
            <person name="Klingl A."/>
            <person name="Woyke T."/>
            <person name="Ryan C.M."/>
            <person name="Banfield J.F."/>
        </authorList>
    </citation>
    <scope>NUCLEOTIDE SEQUENCE [LARGE SCALE GENOMIC DNA]</scope>
</reference>
<evidence type="ECO:0000256" key="2">
    <source>
        <dbReference type="ARBA" id="ARBA00022515"/>
    </source>
</evidence>
<dbReference type="EMBL" id="PFOB01000005">
    <property type="protein sequence ID" value="PIZ64006.1"/>
    <property type="molecule type" value="Genomic_DNA"/>
</dbReference>
<comment type="caution">
    <text evidence="16">The sequence shown here is derived from an EMBL/GenBank/DDBJ whole genome shotgun (WGS) entry which is preliminary data.</text>
</comment>
<dbReference type="PROSITE" id="PS50880">
    <property type="entry name" value="TOPRIM"/>
    <property type="match status" value="1"/>
</dbReference>
<dbReference type="InterPro" id="IPR013264">
    <property type="entry name" value="DNAG_N"/>
</dbReference>
<dbReference type="InterPro" id="IPR006171">
    <property type="entry name" value="TOPRIM_dom"/>
</dbReference>
<evidence type="ECO:0000256" key="3">
    <source>
        <dbReference type="ARBA" id="ARBA00022679"/>
    </source>
</evidence>
<dbReference type="PANTHER" id="PTHR30313:SF2">
    <property type="entry name" value="DNA PRIMASE"/>
    <property type="match status" value="1"/>
</dbReference>
<keyword evidence="9" id="KW-0460">Magnesium</keyword>
<evidence type="ECO:0000256" key="1">
    <source>
        <dbReference type="ARBA" id="ARBA00022478"/>
    </source>
</evidence>
<dbReference type="InterPro" id="IPR002694">
    <property type="entry name" value="Znf_CHC2"/>
</dbReference>
<name>A0A2M7U1P0_9BACT</name>
<dbReference type="GO" id="GO:0008270">
    <property type="term" value="F:zinc ion binding"/>
    <property type="evidence" value="ECO:0007669"/>
    <property type="project" value="UniProtKB-KW"/>
</dbReference>
<keyword evidence="4 12" id="KW-0548">Nucleotidyltransferase</keyword>
<comment type="caution">
    <text evidence="12">Lacks conserved residue(s) required for the propagation of feature annotation.</text>
</comment>
<keyword evidence="7 14" id="KW-0863">Zinc-finger</keyword>
<feature type="zinc finger region" description="CHC2-type" evidence="14">
    <location>
        <begin position="35"/>
        <end position="60"/>
    </location>
</feature>
<dbReference type="InterPro" id="IPR050219">
    <property type="entry name" value="DnaG_primase"/>
</dbReference>
<dbReference type="SMART" id="SM00493">
    <property type="entry name" value="TOPRIM"/>
    <property type="match status" value="1"/>
</dbReference>
<dbReference type="InterPro" id="IPR034151">
    <property type="entry name" value="TOPRIM_DnaG_bac"/>
</dbReference>
<accession>A0A2M7U1P0</accession>
<dbReference type="GO" id="GO:0003899">
    <property type="term" value="F:DNA-directed RNA polymerase activity"/>
    <property type="evidence" value="ECO:0007669"/>
    <property type="project" value="UniProtKB-UniRule"/>
</dbReference>
<dbReference type="GO" id="GO:1990077">
    <property type="term" value="C:primosome complex"/>
    <property type="evidence" value="ECO:0007669"/>
    <property type="project" value="UniProtKB-KW"/>
</dbReference>
<dbReference type="Gene3D" id="3.90.580.10">
    <property type="entry name" value="Zinc finger, CHC2-type domain"/>
    <property type="match status" value="1"/>
</dbReference>
<evidence type="ECO:0000256" key="13">
    <source>
        <dbReference type="PIRNR" id="PIRNR002811"/>
    </source>
</evidence>
<keyword evidence="8 13" id="KW-0862">Zinc</keyword>
<dbReference type="GO" id="GO:0003677">
    <property type="term" value="F:DNA binding"/>
    <property type="evidence" value="ECO:0007669"/>
    <property type="project" value="UniProtKB-KW"/>
</dbReference>
<dbReference type="Gene3D" id="3.40.1360.10">
    <property type="match status" value="1"/>
</dbReference>
<dbReference type="SMART" id="SM00400">
    <property type="entry name" value="ZnF_CHCC"/>
    <property type="match status" value="1"/>
</dbReference>
<evidence type="ECO:0000256" key="6">
    <source>
        <dbReference type="ARBA" id="ARBA00022723"/>
    </source>
</evidence>
<evidence type="ECO:0000313" key="17">
    <source>
        <dbReference type="Proteomes" id="UP000228503"/>
    </source>
</evidence>
<keyword evidence="6 13" id="KW-0479">Metal-binding</keyword>
<evidence type="ECO:0000256" key="7">
    <source>
        <dbReference type="ARBA" id="ARBA00022771"/>
    </source>
</evidence>
<keyword evidence="5 12" id="KW-0235">DNA replication</keyword>